<accession>A0A2I0QXR8</accession>
<dbReference type="GO" id="GO:0004852">
    <property type="term" value="F:uroporphyrinogen-III synthase activity"/>
    <property type="evidence" value="ECO:0007669"/>
    <property type="project" value="UniProtKB-UniRule"/>
</dbReference>
<dbReference type="GO" id="GO:0006780">
    <property type="term" value="P:uroporphyrinogen III biosynthetic process"/>
    <property type="evidence" value="ECO:0007669"/>
    <property type="project" value="UniProtKB-UniRule"/>
</dbReference>
<reference evidence="11 12" key="1">
    <citation type="submission" date="2017-06" db="EMBL/GenBank/DDBJ databases">
        <title>the draft geome sequence of Illustriluteabacillus marina B3227.</title>
        <authorList>
            <person name="He R.-H."/>
            <person name="Du Z.-J."/>
        </authorList>
    </citation>
    <scope>NUCLEOTIDE SEQUENCE [LARGE SCALE GENOMIC DNA]</scope>
    <source>
        <strain evidence="11 12">B3227</strain>
    </source>
</reference>
<feature type="domain" description="Tetrapyrrole biosynthesis uroporphyrinogen III synthase" evidence="10">
    <location>
        <begin position="21"/>
        <end position="241"/>
    </location>
</feature>
<protein>
    <recommendedName>
        <fullName evidence="7 9">Uroporphyrinogen-III synthase</fullName>
        <ecNumber evidence="3 9">4.2.1.75</ecNumber>
    </recommendedName>
</protein>
<name>A0A2I0QXR8_9BACI</name>
<comment type="pathway">
    <text evidence="1 9">Porphyrin-containing compound metabolism; protoporphyrin-IX biosynthesis; coproporphyrinogen-III from 5-aminolevulinate: step 3/4.</text>
</comment>
<keyword evidence="12" id="KW-1185">Reference proteome</keyword>
<evidence type="ECO:0000256" key="1">
    <source>
        <dbReference type="ARBA" id="ARBA00004772"/>
    </source>
</evidence>
<keyword evidence="5 9" id="KW-0627">Porphyrin biosynthesis</keyword>
<evidence type="ECO:0000256" key="3">
    <source>
        <dbReference type="ARBA" id="ARBA00013109"/>
    </source>
</evidence>
<comment type="similarity">
    <text evidence="2 9">Belongs to the uroporphyrinogen-III synthase family.</text>
</comment>
<organism evidence="11 12">
    <name type="scientific">Halalkalibacillus sediminis</name>
    <dbReference type="NCBI Taxonomy" id="2018042"/>
    <lineage>
        <taxon>Bacteria</taxon>
        <taxon>Bacillati</taxon>
        <taxon>Bacillota</taxon>
        <taxon>Bacilli</taxon>
        <taxon>Bacillales</taxon>
        <taxon>Bacillaceae</taxon>
        <taxon>Halalkalibacillus</taxon>
    </lineage>
</organism>
<dbReference type="UniPathway" id="UPA00251">
    <property type="reaction ID" value="UER00320"/>
</dbReference>
<dbReference type="RefSeq" id="WP_101330877.1">
    <property type="nucleotide sequence ID" value="NZ_PJNH01000001.1"/>
</dbReference>
<evidence type="ECO:0000259" key="10">
    <source>
        <dbReference type="Pfam" id="PF02602"/>
    </source>
</evidence>
<dbReference type="CDD" id="cd06578">
    <property type="entry name" value="HemD"/>
    <property type="match status" value="1"/>
</dbReference>
<dbReference type="AlphaFoldDB" id="A0A2I0QXR8"/>
<evidence type="ECO:0000256" key="8">
    <source>
        <dbReference type="ARBA" id="ARBA00048617"/>
    </source>
</evidence>
<dbReference type="SUPFAM" id="SSF69618">
    <property type="entry name" value="HemD-like"/>
    <property type="match status" value="1"/>
</dbReference>
<dbReference type="Pfam" id="PF02602">
    <property type="entry name" value="HEM4"/>
    <property type="match status" value="1"/>
</dbReference>
<dbReference type="InterPro" id="IPR039793">
    <property type="entry name" value="UROS/Hem4"/>
</dbReference>
<comment type="function">
    <text evidence="6 9">Catalyzes cyclization of the linear tetrapyrrole, hydroxymethylbilane, to the macrocyclic uroporphyrinogen III.</text>
</comment>
<dbReference type="PANTHER" id="PTHR38042:SF1">
    <property type="entry name" value="UROPORPHYRINOGEN-III SYNTHASE, CHLOROPLASTIC"/>
    <property type="match status" value="1"/>
</dbReference>
<dbReference type="OrthoDB" id="9815856at2"/>
<dbReference type="InterPro" id="IPR036108">
    <property type="entry name" value="4pyrrol_syn_uPrphyn_synt_sf"/>
</dbReference>
<dbReference type="InterPro" id="IPR003754">
    <property type="entry name" value="4pyrrol_synth_uPrphyn_synth"/>
</dbReference>
<dbReference type="EC" id="4.2.1.75" evidence="3 9"/>
<evidence type="ECO:0000313" key="11">
    <source>
        <dbReference type="EMBL" id="PKR79133.1"/>
    </source>
</evidence>
<sequence length="253" mass="28523">MSSLRGKNIVVSREREHALSFVGTLERQGAEVVGLPLIKFRHILDESAQTVLENLDRFEWLLFTSVNGVRFFFESLDQEGISHSTIQSKKIAAIGSKTEDYLKEYVPDVDFVPTTFDAEHMGPQFLEMGPESVLLVKGNLSREVLDVFFKENGVEFESVTVYETSTNREAANRLIGMESVDAWVFSSPSTIDAWMELSEDSVDVWLTKPCFCIGPTTAQRAQEVGFETVILPENYTLDELADIIVDCYERGML</sequence>
<evidence type="ECO:0000256" key="5">
    <source>
        <dbReference type="ARBA" id="ARBA00023244"/>
    </source>
</evidence>
<comment type="catalytic activity">
    <reaction evidence="8 9">
        <text>hydroxymethylbilane = uroporphyrinogen III + H2O</text>
        <dbReference type="Rhea" id="RHEA:18965"/>
        <dbReference type="ChEBI" id="CHEBI:15377"/>
        <dbReference type="ChEBI" id="CHEBI:57308"/>
        <dbReference type="ChEBI" id="CHEBI:57845"/>
        <dbReference type="EC" id="4.2.1.75"/>
    </reaction>
</comment>
<proteinExistence type="inferred from homology"/>
<evidence type="ECO:0000313" key="12">
    <source>
        <dbReference type="Proteomes" id="UP000243524"/>
    </source>
</evidence>
<evidence type="ECO:0000256" key="9">
    <source>
        <dbReference type="RuleBase" id="RU366031"/>
    </source>
</evidence>
<gene>
    <name evidence="11" type="ORF">CEY16_05110</name>
</gene>
<evidence type="ECO:0000256" key="7">
    <source>
        <dbReference type="ARBA" id="ARBA00040167"/>
    </source>
</evidence>
<dbReference type="Gene3D" id="3.40.50.10090">
    <property type="match status" value="2"/>
</dbReference>
<evidence type="ECO:0000256" key="6">
    <source>
        <dbReference type="ARBA" id="ARBA00037589"/>
    </source>
</evidence>
<keyword evidence="4 9" id="KW-0456">Lyase</keyword>
<evidence type="ECO:0000256" key="2">
    <source>
        <dbReference type="ARBA" id="ARBA00008133"/>
    </source>
</evidence>
<dbReference type="GO" id="GO:0006782">
    <property type="term" value="P:protoporphyrinogen IX biosynthetic process"/>
    <property type="evidence" value="ECO:0007669"/>
    <property type="project" value="UniProtKB-UniRule"/>
</dbReference>
<dbReference type="PANTHER" id="PTHR38042">
    <property type="entry name" value="UROPORPHYRINOGEN-III SYNTHASE, CHLOROPLASTIC"/>
    <property type="match status" value="1"/>
</dbReference>
<dbReference type="EMBL" id="PJNH01000001">
    <property type="protein sequence ID" value="PKR79133.1"/>
    <property type="molecule type" value="Genomic_DNA"/>
</dbReference>
<dbReference type="Proteomes" id="UP000243524">
    <property type="component" value="Unassembled WGS sequence"/>
</dbReference>
<evidence type="ECO:0000256" key="4">
    <source>
        <dbReference type="ARBA" id="ARBA00023239"/>
    </source>
</evidence>
<comment type="caution">
    <text evidence="11">The sequence shown here is derived from an EMBL/GenBank/DDBJ whole genome shotgun (WGS) entry which is preliminary data.</text>
</comment>